<dbReference type="PRINTS" id="PR00447">
    <property type="entry name" value="NATRESASSCMP"/>
</dbReference>
<comment type="function">
    <text evidence="6">H(+)-stimulated, divalent metal cation uptake system.</text>
</comment>
<evidence type="ECO:0000256" key="1">
    <source>
        <dbReference type="ARBA" id="ARBA00004141"/>
    </source>
</evidence>
<gene>
    <name evidence="6" type="primary">mntH</name>
    <name evidence="7" type="ORF">EDC37_12622</name>
</gene>
<dbReference type="NCBIfam" id="NF037982">
    <property type="entry name" value="Nramp_1"/>
    <property type="match status" value="1"/>
</dbReference>
<dbReference type="GO" id="GO:0046872">
    <property type="term" value="F:metal ion binding"/>
    <property type="evidence" value="ECO:0007669"/>
    <property type="project" value="UniProtKB-UniRule"/>
</dbReference>
<organism evidence="7 8">
    <name type="scientific">Pectinatus cerevisiiphilus</name>
    <dbReference type="NCBI Taxonomy" id="86956"/>
    <lineage>
        <taxon>Bacteria</taxon>
        <taxon>Bacillati</taxon>
        <taxon>Bacillota</taxon>
        <taxon>Negativicutes</taxon>
        <taxon>Selenomonadales</taxon>
        <taxon>Selenomonadaceae</taxon>
        <taxon>Pectinatus</taxon>
    </lineage>
</organism>
<dbReference type="PANTHER" id="PTHR11706:SF33">
    <property type="entry name" value="NATURAL RESISTANCE-ASSOCIATED MACROPHAGE PROTEIN 2"/>
    <property type="match status" value="1"/>
</dbReference>
<keyword evidence="8" id="KW-1185">Reference proteome</keyword>
<feature type="transmembrane region" description="Helical" evidence="6">
    <location>
        <begin position="397"/>
        <end position="417"/>
    </location>
</feature>
<keyword evidence="6" id="KW-0406">Ion transport</keyword>
<dbReference type="NCBIfam" id="NF001923">
    <property type="entry name" value="PRK00701.1"/>
    <property type="match status" value="1"/>
</dbReference>
<comment type="similarity">
    <text evidence="6">Belongs to the NRAMP family.</text>
</comment>
<comment type="caution">
    <text evidence="7">The sequence shown here is derived from an EMBL/GenBank/DDBJ whole genome shotgun (WGS) entry which is preliminary data.</text>
</comment>
<feature type="transmembrane region" description="Helical" evidence="6">
    <location>
        <begin position="154"/>
        <end position="176"/>
    </location>
</feature>
<evidence type="ECO:0000256" key="6">
    <source>
        <dbReference type="HAMAP-Rule" id="MF_00221"/>
    </source>
</evidence>
<dbReference type="InterPro" id="IPR001046">
    <property type="entry name" value="NRAMP_fam"/>
</dbReference>
<reference evidence="7 8" key="1">
    <citation type="submission" date="2019-03" db="EMBL/GenBank/DDBJ databases">
        <title>Genomic Encyclopedia of Type Strains, Phase IV (KMG-IV): sequencing the most valuable type-strain genomes for metagenomic binning, comparative biology and taxonomic classification.</title>
        <authorList>
            <person name="Goeker M."/>
        </authorList>
    </citation>
    <scope>NUCLEOTIDE SEQUENCE [LARGE SCALE GENOMIC DNA]</scope>
    <source>
        <strain evidence="7 8">DSM 20467</strain>
    </source>
</reference>
<dbReference type="HAMAP" id="MF_00221">
    <property type="entry name" value="NRAMP"/>
    <property type="match status" value="1"/>
</dbReference>
<keyword evidence="6" id="KW-1003">Cell membrane</keyword>
<name>A0A4R3K1V5_9FIRM</name>
<dbReference type="GO" id="GO:0015086">
    <property type="term" value="F:cadmium ion transmembrane transporter activity"/>
    <property type="evidence" value="ECO:0007669"/>
    <property type="project" value="TreeGrafter"/>
</dbReference>
<evidence type="ECO:0000256" key="4">
    <source>
        <dbReference type="ARBA" id="ARBA00022989"/>
    </source>
</evidence>
<comment type="subcellular location">
    <subcellularLocation>
        <location evidence="6">Cell membrane</location>
        <topology evidence="6">Multi-pass membrane protein</topology>
    </subcellularLocation>
    <subcellularLocation>
        <location evidence="1">Membrane</location>
        <topology evidence="1">Multi-pass membrane protein</topology>
    </subcellularLocation>
</comment>
<feature type="transmembrane region" description="Helical" evidence="6">
    <location>
        <begin position="75"/>
        <end position="94"/>
    </location>
</feature>
<keyword evidence="3 6" id="KW-0812">Transmembrane</keyword>
<dbReference type="GO" id="GO:0015293">
    <property type="term" value="F:symporter activity"/>
    <property type="evidence" value="ECO:0007669"/>
    <property type="project" value="UniProtKB-UniRule"/>
</dbReference>
<evidence type="ECO:0000256" key="2">
    <source>
        <dbReference type="ARBA" id="ARBA00022448"/>
    </source>
</evidence>
<dbReference type="Pfam" id="PF01566">
    <property type="entry name" value="Nramp"/>
    <property type="match status" value="1"/>
</dbReference>
<dbReference type="EMBL" id="SMAA01000026">
    <property type="protein sequence ID" value="TCS75955.1"/>
    <property type="molecule type" value="Genomic_DNA"/>
</dbReference>
<dbReference type="NCBIfam" id="TIGR01197">
    <property type="entry name" value="nramp"/>
    <property type="match status" value="1"/>
</dbReference>
<dbReference type="RefSeq" id="WP_231040121.1">
    <property type="nucleotide sequence ID" value="NZ_SMAA01000026.1"/>
</dbReference>
<proteinExistence type="inferred from homology"/>
<dbReference type="AlphaFoldDB" id="A0A4R3K1V5"/>
<feature type="transmembrane region" description="Helical" evidence="6">
    <location>
        <begin position="266"/>
        <end position="297"/>
    </location>
</feature>
<feature type="transmembrane region" description="Helical" evidence="6">
    <location>
        <begin position="183"/>
        <end position="201"/>
    </location>
</feature>
<feature type="transmembrane region" description="Helical" evidence="6">
    <location>
        <begin position="317"/>
        <end position="336"/>
    </location>
</feature>
<keyword evidence="6" id="KW-0769">Symport</keyword>
<feature type="transmembrane region" description="Helical" evidence="6">
    <location>
        <begin position="437"/>
        <end position="456"/>
    </location>
</feature>
<sequence length="458" mass="49745">MLDNLIMRRRNAIQPPHLLRYANGPSLEEINNTVQLPQNAGFLKKLLAYSGPGCLVAVGYMDPGNWITSIQGGAQYAYSLLCVILISNLIAMLLQSMSAKLGIATSMDLAQATRAATNAPVSFALWILTELAIMATDIAEVIGGAVALQLLFKIPLFLGVLITVGDVLLLLLLALVGFRKIEAIVATLIITILAVFLYEVLLSNPDVGAIAAGFIPNTQIATNQGQLLIALGIVGATVMPHNLYLHSSIIQARKYERTDKGKKEALHFAFIDSNIQLSVAFVINCLLLILGASMFYGHATNLGRFVDLYNALNNPEIIGIIASPLLSTLFAVALLASGQNSTITGTLSGQIVMEGFIHLKMPMWMRRLVTRIISIIPVLVCVVLYGNQENAVENLLLYTQVFLSIQLPFAIIPLTIFTSSKKLMGKFVNPAWIKYSAWTISLILIGLNIFLIYGTFSE</sequence>
<evidence type="ECO:0000256" key="5">
    <source>
        <dbReference type="ARBA" id="ARBA00023136"/>
    </source>
</evidence>
<keyword evidence="4 6" id="KW-1133">Transmembrane helix</keyword>
<dbReference type="GO" id="GO:0034755">
    <property type="term" value="P:iron ion transmembrane transport"/>
    <property type="evidence" value="ECO:0007669"/>
    <property type="project" value="TreeGrafter"/>
</dbReference>
<dbReference type="PANTHER" id="PTHR11706">
    <property type="entry name" value="SOLUTE CARRIER PROTEIN FAMILY 11 MEMBER"/>
    <property type="match status" value="1"/>
</dbReference>
<dbReference type="GO" id="GO:0005384">
    <property type="term" value="F:manganese ion transmembrane transporter activity"/>
    <property type="evidence" value="ECO:0007669"/>
    <property type="project" value="TreeGrafter"/>
</dbReference>
<evidence type="ECO:0000313" key="7">
    <source>
        <dbReference type="EMBL" id="TCS75955.1"/>
    </source>
</evidence>
<feature type="transmembrane region" description="Helical" evidence="6">
    <location>
        <begin position="227"/>
        <end position="245"/>
    </location>
</feature>
<evidence type="ECO:0000256" key="3">
    <source>
        <dbReference type="ARBA" id="ARBA00022692"/>
    </source>
</evidence>
<keyword evidence="5 6" id="KW-0472">Membrane</keyword>
<dbReference type="GO" id="GO:0005886">
    <property type="term" value="C:plasma membrane"/>
    <property type="evidence" value="ECO:0007669"/>
    <property type="project" value="UniProtKB-SubCell"/>
</dbReference>
<protein>
    <recommendedName>
        <fullName evidence="6">Divalent metal cation transporter MntH</fullName>
    </recommendedName>
</protein>
<evidence type="ECO:0000313" key="8">
    <source>
        <dbReference type="Proteomes" id="UP000295188"/>
    </source>
</evidence>
<accession>A0A4R3K1V5</accession>
<feature type="transmembrane region" description="Helical" evidence="6">
    <location>
        <begin position="368"/>
        <end position="385"/>
    </location>
</feature>
<keyword evidence="2 6" id="KW-0813">Transport</keyword>
<dbReference type="Proteomes" id="UP000295188">
    <property type="component" value="Unassembled WGS sequence"/>
</dbReference>